<dbReference type="Proteomes" id="UP000006038">
    <property type="component" value="Chromosome 1"/>
</dbReference>
<sequence length="76" mass="8332">MALAPLAQRLDGAVLTTGIKAAFAVKIGNRLPLCPLANSRFPYAISFTGMPRRNKYFQHKVGRHANGSMHLESSTY</sequence>
<keyword evidence="2" id="KW-1185">Reference proteome</keyword>
<organism evidence="1">
    <name type="scientific">Oryza brachyantha</name>
    <name type="common">malo sina</name>
    <dbReference type="NCBI Taxonomy" id="4533"/>
    <lineage>
        <taxon>Eukaryota</taxon>
        <taxon>Viridiplantae</taxon>
        <taxon>Streptophyta</taxon>
        <taxon>Embryophyta</taxon>
        <taxon>Tracheophyta</taxon>
        <taxon>Spermatophyta</taxon>
        <taxon>Magnoliopsida</taxon>
        <taxon>Liliopsida</taxon>
        <taxon>Poales</taxon>
        <taxon>Poaceae</taxon>
        <taxon>BOP clade</taxon>
        <taxon>Oryzoideae</taxon>
        <taxon>Oryzeae</taxon>
        <taxon>Oryzinae</taxon>
        <taxon>Oryza</taxon>
    </lineage>
</organism>
<accession>J3L1G2</accession>
<dbReference type="HOGENOM" id="CLU_2658435_0_0_1"/>
<evidence type="ECO:0000313" key="1">
    <source>
        <dbReference type="EnsemblPlants" id="OB01G30680.1"/>
    </source>
</evidence>
<dbReference type="EnsemblPlants" id="OB01G30680.1">
    <property type="protein sequence ID" value="OB01G30680.1"/>
    <property type="gene ID" value="OB01G30680"/>
</dbReference>
<protein>
    <submittedName>
        <fullName evidence="1">Uncharacterized protein</fullName>
    </submittedName>
</protein>
<name>J3L1G2_ORYBR</name>
<reference evidence="1" key="2">
    <citation type="submission" date="2013-04" db="UniProtKB">
        <authorList>
            <consortium name="EnsemblPlants"/>
        </authorList>
    </citation>
    <scope>IDENTIFICATION</scope>
</reference>
<proteinExistence type="predicted"/>
<reference evidence="1" key="1">
    <citation type="journal article" date="2013" name="Nat. Commun.">
        <title>Whole-genome sequencing of Oryza brachyantha reveals mechanisms underlying Oryza genome evolution.</title>
        <authorList>
            <person name="Chen J."/>
            <person name="Huang Q."/>
            <person name="Gao D."/>
            <person name="Wang J."/>
            <person name="Lang Y."/>
            <person name="Liu T."/>
            <person name="Li B."/>
            <person name="Bai Z."/>
            <person name="Luis Goicoechea J."/>
            <person name="Liang C."/>
            <person name="Chen C."/>
            <person name="Zhang W."/>
            <person name="Sun S."/>
            <person name="Liao Y."/>
            <person name="Zhang X."/>
            <person name="Yang L."/>
            <person name="Song C."/>
            <person name="Wang M."/>
            <person name="Shi J."/>
            <person name="Liu G."/>
            <person name="Liu J."/>
            <person name="Zhou H."/>
            <person name="Zhou W."/>
            <person name="Yu Q."/>
            <person name="An N."/>
            <person name="Chen Y."/>
            <person name="Cai Q."/>
            <person name="Wang B."/>
            <person name="Liu B."/>
            <person name="Min J."/>
            <person name="Huang Y."/>
            <person name="Wu H."/>
            <person name="Li Z."/>
            <person name="Zhang Y."/>
            <person name="Yin Y."/>
            <person name="Song W."/>
            <person name="Jiang J."/>
            <person name="Jackson S.A."/>
            <person name="Wing R.A."/>
            <person name="Wang J."/>
            <person name="Chen M."/>
        </authorList>
    </citation>
    <scope>NUCLEOTIDE SEQUENCE [LARGE SCALE GENOMIC DNA]</scope>
    <source>
        <strain evidence="1">cv. IRGC 101232</strain>
    </source>
</reference>
<dbReference type="AlphaFoldDB" id="J3L1G2"/>
<evidence type="ECO:0000313" key="2">
    <source>
        <dbReference type="Proteomes" id="UP000006038"/>
    </source>
</evidence>
<dbReference type="Gramene" id="OB01G30680.1">
    <property type="protein sequence ID" value="OB01G30680.1"/>
    <property type="gene ID" value="OB01G30680"/>
</dbReference>